<organism evidence="2 3">
    <name type="scientific">Ectothiorhodosinus mongolicus</name>
    <dbReference type="NCBI Taxonomy" id="233100"/>
    <lineage>
        <taxon>Bacteria</taxon>
        <taxon>Pseudomonadati</taxon>
        <taxon>Pseudomonadota</taxon>
        <taxon>Gammaproteobacteria</taxon>
        <taxon>Chromatiales</taxon>
        <taxon>Ectothiorhodospiraceae</taxon>
        <taxon>Ectothiorhodosinus</taxon>
    </lineage>
</organism>
<sequence>MALPIKEHPLRRAVSNELHVRSFEPVKAPARVSHLAFLCGERGSGINVDHLKALLDYFGAPVPESVGQYLMADLGGIRLNWERHTEFVTYTFTQLGDFDDPFEQAVIDELPKQWLEQCPGELVSAITLAMEPASYPERSVDDLTELFGGNTVIGSEVVGGKARAFSDLRIHFDGYSRILVRNENLTEAQAGRLIKRLLEINAYRAMALLGLPLARQAGRSLSDADKQLADLAARLLGHMGQDAADSQSRLLGDLTQLASQIETLSAQTTFRFEASRAYYRVVLQRLDQLRQQRIEGLQTFTEFLDVRLAPAIATCESVADRQRSLGERAARLTGLLRARVEVSLQAQNRNLLESMDRRARLQARLQETVEGLSIIAISYYGVGLVGYVLKALAEQGLPLNPTLGMGILAPLVVVGAWLFLKRVKRHILKQEKV</sequence>
<evidence type="ECO:0000313" key="2">
    <source>
        <dbReference type="EMBL" id="SIT66544.1"/>
    </source>
</evidence>
<keyword evidence="3" id="KW-1185">Reference proteome</keyword>
<dbReference type="InterPro" id="IPR021830">
    <property type="entry name" value="DUF3422"/>
</dbReference>
<accession>A0A1R3VPD6</accession>
<dbReference type="STRING" id="233100.SAMN05216526_0629"/>
<dbReference type="RefSeq" id="WP_076754837.1">
    <property type="nucleotide sequence ID" value="NZ_CP023018.1"/>
</dbReference>
<keyword evidence="1" id="KW-1133">Transmembrane helix</keyword>
<proteinExistence type="predicted"/>
<dbReference type="Pfam" id="PF11902">
    <property type="entry name" value="DUF3422"/>
    <property type="match status" value="1"/>
</dbReference>
<dbReference type="OrthoDB" id="9767470at2"/>
<dbReference type="Proteomes" id="UP000223759">
    <property type="component" value="Unassembled WGS sequence"/>
</dbReference>
<protein>
    <submittedName>
        <fullName evidence="2">Uncharacterized membrane-anchored protein</fullName>
    </submittedName>
</protein>
<gene>
    <name evidence="2" type="ORF">SAMN05216526_0629</name>
</gene>
<keyword evidence="1" id="KW-0472">Membrane</keyword>
<dbReference type="AlphaFoldDB" id="A0A1R3VPD6"/>
<reference evidence="2 3" key="1">
    <citation type="submission" date="2017-01" db="EMBL/GenBank/DDBJ databases">
        <authorList>
            <person name="Mah S.A."/>
            <person name="Swanson W.J."/>
            <person name="Moy G.W."/>
            <person name="Vacquier V.D."/>
        </authorList>
    </citation>
    <scope>NUCLEOTIDE SEQUENCE [LARGE SCALE GENOMIC DNA]</scope>
    <source>
        <strain evidence="2 3">M9</strain>
    </source>
</reference>
<feature type="transmembrane region" description="Helical" evidence="1">
    <location>
        <begin position="401"/>
        <end position="420"/>
    </location>
</feature>
<dbReference type="EMBL" id="FTPK01000001">
    <property type="protein sequence ID" value="SIT66544.1"/>
    <property type="molecule type" value="Genomic_DNA"/>
</dbReference>
<evidence type="ECO:0000313" key="3">
    <source>
        <dbReference type="Proteomes" id="UP000223759"/>
    </source>
</evidence>
<name>A0A1R3VPD6_9GAMM</name>
<keyword evidence="1" id="KW-0812">Transmembrane</keyword>
<evidence type="ECO:0000256" key="1">
    <source>
        <dbReference type="SAM" id="Phobius"/>
    </source>
</evidence>